<sequence length="98" mass="10720">RTALHLACASGHEKVVTLLINRKCQIDICDKENRTPLIQAVHCQEEACAVILLEHGANPNLKDIYGNTALHYAVYSESTSLAEKLLSHGANIEALDKV</sequence>
<proteinExistence type="predicted"/>
<dbReference type="PANTHER" id="PTHR24147:SF1">
    <property type="entry name" value="ANKYRIN REPEAT DOMAIN-CONTAINING PROTEIN 20A1-RELATED"/>
    <property type="match status" value="1"/>
</dbReference>
<dbReference type="SUPFAM" id="SSF48403">
    <property type="entry name" value="Ankyrin repeat"/>
    <property type="match status" value="1"/>
</dbReference>
<dbReference type="PROSITE" id="PS50088">
    <property type="entry name" value="ANK_REPEAT"/>
    <property type="match status" value="3"/>
</dbReference>
<evidence type="ECO:0000313" key="3">
    <source>
        <dbReference type="Proteomes" id="UP000009130"/>
    </source>
</evidence>
<dbReference type="EMBL" id="JH331794">
    <property type="protein sequence ID" value="EHH62563.1"/>
    <property type="molecule type" value="Genomic_DNA"/>
</dbReference>
<dbReference type="eggNOG" id="KOG0504">
    <property type="taxonomic scope" value="Eukaryota"/>
</dbReference>
<dbReference type="InterPro" id="IPR050657">
    <property type="entry name" value="Ankyrin_repeat_domain"/>
</dbReference>
<dbReference type="PROSITE" id="PS50297">
    <property type="entry name" value="ANK_REP_REGION"/>
    <property type="match status" value="2"/>
</dbReference>
<evidence type="ECO:0000313" key="2">
    <source>
        <dbReference type="EMBL" id="EHH62563.1"/>
    </source>
</evidence>
<dbReference type="Gene3D" id="1.25.40.20">
    <property type="entry name" value="Ankyrin repeat-containing domain"/>
    <property type="match status" value="2"/>
</dbReference>
<feature type="repeat" description="ANK" evidence="1">
    <location>
        <begin position="32"/>
        <end position="64"/>
    </location>
</feature>
<dbReference type="AlphaFoldDB" id="G8F5J9"/>
<dbReference type="SMART" id="SM00248">
    <property type="entry name" value="ANK"/>
    <property type="match status" value="3"/>
</dbReference>
<dbReference type="InterPro" id="IPR002110">
    <property type="entry name" value="Ankyrin_rpt"/>
</dbReference>
<evidence type="ECO:0000256" key="1">
    <source>
        <dbReference type="PROSITE-ProRule" id="PRU00023"/>
    </source>
</evidence>
<feature type="repeat" description="ANK" evidence="1">
    <location>
        <begin position="65"/>
        <end position="97"/>
    </location>
</feature>
<dbReference type="Proteomes" id="UP000009130">
    <property type="component" value="Unassembled WGS sequence"/>
</dbReference>
<protein>
    <submittedName>
        <fullName evidence="2">Uncharacterized protein</fullName>
    </submittedName>
</protein>
<dbReference type="PANTHER" id="PTHR24147">
    <property type="entry name" value="ANKYRIN REPEAT DOMAIN 36-RELATED"/>
    <property type="match status" value="1"/>
</dbReference>
<feature type="non-terminal residue" evidence="2">
    <location>
        <position position="98"/>
    </location>
</feature>
<reference evidence="2 3" key="1">
    <citation type="journal article" date="2011" name="Nat. Biotechnol.">
        <title>Genome sequencing and comparison of two nonhuman primate animal models, the cynomolgus and Chinese rhesus macaques.</title>
        <authorList>
            <person name="Yan G."/>
            <person name="Zhang G."/>
            <person name="Fang X."/>
            <person name="Zhang Y."/>
            <person name="Li C."/>
            <person name="Ling F."/>
            <person name="Cooper D.N."/>
            <person name="Li Q."/>
            <person name="Li Y."/>
            <person name="van Gool A.J."/>
            <person name="Du H."/>
            <person name="Chen J."/>
            <person name="Chen R."/>
            <person name="Zhang P."/>
            <person name="Huang Z."/>
            <person name="Thompson J.R."/>
            <person name="Meng Y."/>
            <person name="Bai Y."/>
            <person name="Wang J."/>
            <person name="Zhuo M."/>
            <person name="Wang T."/>
            <person name="Huang Y."/>
            <person name="Wei L."/>
            <person name="Li J."/>
            <person name="Wang Z."/>
            <person name="Hu H."/>
            <person name="Yang P."/>
            <person name="Le L."/>
            <person name="Stenson P.D."/>
            <person name="Li B."/>
            <person name="Liu X."/>
            <person name="Ball E.V."/>
            <person name="An N."/>
            <person name="Huang Q."/>
            <person name="Zhang Y."/>
            <person name="Fan W."/>
            <person name="Zhang X."/>
            <person name="Li Y."/>
            <person name="Wang W."/>
            <person name="Katze M.G."/>
            <person name="Su B."/>
            <person name="Nielsen R."/>
            <person name="Yang H."/>
            <person name="Wang J."/>
            <person name="Wang X."/>
            <person name="Wang J."/>
        </authorList>
    </citation>
    <scope>NUCLEOTIDE SEQUENCE [LARGE SCALE GENOMIC DNA]</scope>
    <source>
        <strain evidence="2 3">CE-4</strain>
    </source>
</reference>
<dbReference type="InterPro" id="IPR036770">
    <property type="entry name" value="Ankyrin_rpt-contain_sf"/>
</dbReference>
<feature type="non-terminal residue" evidence="2">
    <location>
        <position position="1"/>
    </location>
</feature>
<dbReference type="Pfam" id="PF12796">
    <property type="entry name" value="Ank_2"/>
    <property type="match status" value="1"/>
</dbReference>
<accession>G8F5J9</accession>
<feature type="repeat" description="ANK" evidence="1">
    <location>
        <begin position="1"/>
        <end position="31"/>
    </location>
</feature>
<gene>
    <name evidence="2" type="ORF">EGM_20948</name>
</gene>
<keyword evidence="1" id="KW-0040">ANK repeat</keyword>
<name>G8F5J9_MACFA</name>
<organism evidence="3">
    <name type="scientific">Macaca fascicularis</name>
    <name type="common">Crab-eating macaque</name>
    <name type="synonym">Cynomolgus monkey</name>
    <dbReference type="NCBI Taxonomy" id="9541"/>
    <lineage>
        <taxon>Eukaryota</taxon>
        <taxon>Metazoa</taxon>
        <taxon>Chordata</taxon>
        <taxon>Craniata</taxon>
        <taxon>Vertebrata</taxon>
        <taxon>Euteleostomi</taxon>
        <taxon>Mammalia</taxon>
        <taxon>Eutheria</taxon>
        <taxon>Euarchontoglires</taxon>
        <taxon>Primates</taxon>
        <taxon>Haplorrhini</taxon>
        <taxon>Catarrhini</taxon>
        <taxon>Cercopithecidae</taxon>
        <taxon>Cercopithecinae</taxon>
        <taxon>Macaca</taxon>
    </lineage>
</organism>